<sequence length="78" mass="8576">MSEITFDSEIDCRGLNCPMPILKTKKAVDGLSSGQVLKMLATDPGSVNDVQSWSKRTENTLLDHSEDGGVYSFLIQKK</sequence>
<reference evidence="3" key="1">
    <citation type="submission" date="2018-05" db="EMBL/GenBank/DDBJ databases">
        <authorList>
            <person name="Lanie J.A."/>
            <person name="Ng W.-L."/>
            <person name="Kazmierczak K.M."/>
            <person name="Andrzejewski T.M."/>
            <person name="Davidsen T.M."/>
            <person name="Wayne K.J."/>
            <person name="Tettelin H."/>
            <person name="Glass J.I."/>
            <person name="Rusch D."/>
            <person name="Podicherti R."/>
            <person name="Tsui H.-C.T."/>
            <person name="Winkler M.E."/>
        </authorList>
    </citation>
    <scope>NUCLEOTIDE SEQUENCE</scope>
</reference>
<dbReference type="PROSITE" id="PS01148">
    <property type="entry name" value="UPF0033"/>
    <property type="match status" value="1"/>
</dbReference>
<evidence type="ECO:0000313" key="3">
    <source>
        <dbReference type="EMBL" id="SVA56441.1"/>
    </source>
</evidence>
<dbReference type="CDD" id="cd00291">
    <property type="entry name" value="SirA_YedF_YeeD"/>
    <property type="match status" value="1"/>
</dbReference>
<protein>
    <recommendedName>
        <fullName evidence="2">UPF0033 domain-containing protein</fullName>
    </recommendedName>
</protein>
<dbReference type="InterPro" id="IPR036868">
    <property type="entry name" value="TusA-like_sf"/>
</dbReference>
<dbReference type="Pfam" id="PF01206">
    <property type="entry name" value="TusA"/>
    <property type="match status" value="1"/>
</dbReference>
<accession>A0A381WVY9</accession>
<evidence type="ECO:0000256" key="1">
    <source>
        <dbReference type="ARBA" id="ARBA00008984"/>
    </source>
</evidence>
<dbReference type="PANTHER" id="PTHR33279">
    <property type="entry name" value="SULFUR CARRIER PROTEIN YEDF-RELATED"/>
    <property type="match status" value="1"/>
</dbReference>
<dbReference type="EMBL" id="UINC01013003">
    <property type="protein sequence ID" value="SVA56441.1"/>
    <property type="molecule type" value="Genomic_DNA"/>
</dbReference>
<dbReference type="PANTHER" id="PTHR33279:SF6">
    <property type="entry name" value="SULFUR CARRIER PROTEIN YEDF-RELATED"/>
    <property type="match status" value="1"/>
</dbReference>
<gene>
    <name evidence="3" type="ORF">METZ01_LOCUS109295</name>
</gene>
<dbReference type="Gene3D" id="3.30.110.40">
    <property type="entry name" value="TusA-like domain"/>
    <property type="match status" value="1"/>
</dbReference>
<organism evidence="3">
    <name type="scientific">marine metagenome</name>
    <dbReference type="NCBI Taxonomy" id="408172"/>
    <lineage>
        <taxon>unclassified sequences</taxon>
        <taxon>metagenomes</taxon>
        <taxon>ecological metagenomes</taxon>
    </lineage>
</organism>
<dbReference type="InterPro" id="IPR001455">
    <property type="entry name" value="TusA-like"/>
</dbReference>
<dbReference type="SUPFAM" id="SSF64307">
    <property type="entry name" value="SirA-like"/>
    <property type="match status" value="1"/>
</dbReference>
<evidence type="ECO:0000259" key="2">
    <source>
        <dbReference type="PROSITE" id="PS01148"/>
    </source>
</evidence>
<proteinExistence type="inferred from homology"/>
<dbReference type="AlphaFoldDB" id="A0A381WVY9"/>
<feature type="domain" description="UPF0033" evidence="2">
    <location>
        <begin position="10"/>
        <end position="34"/>
    </location>
</feature>
<comment type="similarity">
    <text evidence="1">Belongs to the sulfur carrier protein TusA family.</text>
</comment>
<name>A0A381WVY9_9ZZZZ</name>